<dbReference type="RefSeq" id="XP_002118931.1">
    <property type="nucleotide sequence ID" value="XM_002118895.1"/>
</dbReference>
<protein>
    <submittedName>
        <fullName evidence="1">Uncharacterized protein</fullName>
    </submittedName>
</protein>
<reference evidence="1 2" key="1">
    <citation type="journal article" date="2008" name="Nature">
        <title>The Trichoplax genome and the nature of placozoans.</title>
        <authorList>
            <person name="Srivastava M."/>
            <person name="Begovic E."/>
            <person name="Chapman J."/>
            <person name="Putnam N.H."/>
            <person name="Hellsten U."/>
            <person name="Kawashima T."/>
            <person name="Kuo A."/>
            <person name="Mitros T."/>
            <person name="Salamov A."/>
            <person name="Carpenter M.L."/>
            <person name="Signorovitch A.Y."/>
            <person name="Moreno M.A."/>
            <person name="Kamm K."/>
            <person name="Grimwood J."/>
            <person name="Schmutz J."/>
            <person name="Shapiro H."/>
            <person name="Grigoriev I.V."/>
            <person name="Buss L.W."/>
            <person name="Schierwater B."/>
            <person name="Dellaporta S.L."/>
            <person name="Rokhsar D.S."/>
        </authorList>
    </citation>
    <scope>NUCLEOTIDE SEQUENCE [LARGE SCALE GENOMIC DNA]</scope>
    <source>
        <strain evidence="1 2">Grell-BS-1999</strain>
    </source>
</reference>
<dbReference type="AlphaFoldDB" id="B3SFB2"/>
<dbReference type="Proteomes" id="UP000009022">
    <property type="component" value="Unassembled WGS sequence"/>
</dbReference>
<organism evidence="1 2">
    <name type="scientific">Trichoplax adhaerens</name>
    <name type="common">Trichoplax reptans</name>
    <dbReference type="NCBI Taxonomy" id="10228"/>
    <lineage>
        <taxon>Eukaryota</taxon>
        <taxon>Metazoa</taxon>
        <taxon>Placozoa</taxon>
        <taxon>Uniplacotomia</taxon>
        <taxon>Trichoplacea</taxon>
        <taxon>Trichoplacidae</taxon>
        <taxon>Trichoplax</taxon>
    </lineage>
</organism>
<keyword evidence="2" id="KW-1185">Reference proteome</keyword>
<proteinExistence type="predicted"/>
<name>B3SFB2_TRIAD</name>
<dbReference type="KEGG" id="tad:TRIADDRAFT_62913"/>
<dbReference type="HOGENOM" id="CLU_2187235_0_0_1"/>
<evidence type="ECO:0000313" key="1">
    <source>
        <dbReference type="EMBL" id="EDV18583.1"/>
    </source>
</evidence>
<accession>B3SFB2</accession>
<dbReference type="GeneID" id="6760145"/>
<dbReference type="CTD" id="6760145"/>
<dbReference type="InParanoid" id="B3SFB2"/>
<sequence>MKMKYQDKFLPLTALTLTAARNGGKAHILFKTGSRQVSTSNCNYNHQIRTNPQDTISLFANGISEGEQAEHYLRLATFICSFSRPDPEKFQAENEILLYLEDRLTQTNV</sequence>
<gene>
    <name evidence="1" type="ORF">TRIADDRAFT_62913</name>
</gene>
<dbReference type="EMBL" id="DS986101">
    <property type="protein sequence ID" value="EDV18583.1"/>
    <property type="molecule type" value="Genomic_DNA"/>
</dbReference>
<evidence type="ECO:0000313" key="2">
    <source>
        <dbReference type="Proteomes" id="UP000009022"/>
    </source>
</evidence>